<reference evidence="8 9" key="1">
    <citation type="submission" date="2017-08" db="EMBL/GenBank/DDBJ databases">
        <title>Infants hospitalized years apart are colonized by the same room-sourced microbial strains.</title>
        <authorList>
            <person name="Brooks B."/>
            <person name="Olm M.R."/>
            <person name="Firek B.A."/>
            <person name="Baker R."/>
            <person name="Thomas B.C."/>
            <person name="Morowitz M.J."/>
            <person name="Banfield J.F."/>
        </authorList>
    </citation>
    <scope>NUCLEOTIDE SEQUENCE [LARGE SCALE GENOMIC DNA]</scope>
    <source>
        <strain evidence="8">S2_003_000_R2_14</strain>
    </source>
</reference>
<dbReference type="InterPro" id="IPR036922">
    <property type="entry name" value="Rieske_2Fe-2S_sf"/>
</dbReference>
<evidence type="ECO:0000259" key="7">
    <source>
        <dbReference type="PROSITE" id="PS51296"/>
    </source>
</evidence>
<dbReference type="Proteomes" id="UP000249061">
    <property type="component" value="Unassembled WGS sequence"/>
</dbReference>
<dbReference type="EMBL" id="QFQP01000008">
    <property type="protein sequence ID" value="PZR13845.1"/>
    <property type="molecule type" value="Genomic_DNA"/>
</dbReference>
<evidence type="ECO:0000256" key="6">
    <source>
        <dbReference type="ARBA" id="ARBA00038001"/>
    </source>
</evidence>
<evidence type="ECO:0000256" key="4">
    <source>
        <dbReference type="ARBA" id="ARBA00023014"/>
    </source>
</evidence>
<gene>
    <name evidence="8" type="ORF">DI536_10930</name>
</gene>
<dbReference type="SUPFAM" id="SSF50022">
    <property type="entry name" value="ISP domain"/>
    <property type="match status" value="1"/>
</dbReference>
<evidence type="ECO:0000313" key="9">
    <source>
        <dbReference type="Proteomes" id="UP000249061"/>
    </source>
</evidence>
<dbReference type="PANTHER" id="PTHR21496">
    <property type="entry name" value="FERREDOXIN-RELATED"/>
    <property type="match status" value="1"/>
</dbReference>
<evidence type="ECO:0000256" key="5">
    <source>
        <dbReference type="ARBA" id="ARBA00034078"/>
    </source>
</evidence>
<dbReference type="AlphaFoldDB" id="A0A2W5TR77"/>
<keyword evidence="1" id="KW-0001">2Fe-2S</keyword>
<keyword evidence="2" id="KW-0479">Metal-binding</keyword>
<dbReference type="PROSITE" id="PS51296">
    <property type="entry name" value="RIESKE"/>
    <property type="match status" value="1"/>
</dbReference>
<evidence type="ECO:0000256" key="1">
    <source>
        <dbReference type="ARBA" id="ARBA00022714"/>
    </source>
</evidence>
<dbReference type="GO" id="GO:0051537">
    <property type="term" value="F:2 iron, 2 sulfur cluster binding"/>
    <property type="evidence" value="ECO:0007669"/>
    <property type="project" value="UniProtKB-KW"/>
</dbReference>
<evidence type="ECO:0000256" key="2">
    <source>
        <dbReference type="ARBA" id="ARBA00022723"/>
    </source>
</evidence>
<feature type="domain" description="Rieske" evidence="7">
    <location>
        <begin position="3"/>
        <end position="97"/>
    </location>
</feature>
<dbReference type="PANTHER" id="PTHR21496:SF0">
    <property type="entry name" value="RIESKE DOMAIN-CONTAINING PROTEIN"/>
    <property type="match status" value="1"/>
</dbReference>
<dbReference type="Pfam" id="PF00355">
    <property type="entry name" value="Rieske"/>
    <property type="match status" value="1"/>
</dbReference>
<dbReference type="GO" id="GO:0046872">
    <property type="term" value="F:metal ion binding"/>
    <property type="evidence" value="ECO:0007669"/>
    <property type="project" value="UniProtKB-KW"/>
</dbReference>
<comment type="caution">
    <text evidence="8">The sequence shown here is derived from an EMBL/GenBank/DDBJ whole genome shotgun (WGS) entry which is preliminary data.</text>
</comment>
<name>A0A2W5TR77_9BACT</name>
<evidence type="ECO:0000313" key="8">
    <source>
        <dbReference type="EMBL" id="PZR13845.1"/>
    </source>
</evidence>
<protein>
    <submittedName>
        <fullName evidence="8">Non-heme iron oxygenase ferredoxin subunit</fullName>
    </submittedName>
</protein>
<organism evidence="8 9">
    <name type="scientific">Archangium gephyra</name>
    <dbReference type="NCBI Taxonomy" id="48"/>
    <lineage>
        <taxon>Bacteria</taxon>
        <taxon>Pseudomonadati</taxon>
        <taxon>Myxococcota</taxon>
        <taxon>Myxococcia</taxon>
        <taxon>Myxococcales</taxon>
        <taxon>Cystobacterineae</taxon>
        <taxon>Archangiaceae</taxon>
        <taxon>Archangium</taxon>
    </lineage>
</organism>
<keyword evidence="4" id="KW-0411">Iron-sulfur</keyword>
<sequence length="105" mass="11789">MFVELLASADLKEGQPIVVRAEGRDLAVVRVDGIAYAIDNNCPHRNGELGRGDLQGHHLYCPLHAWSFDVRDGSAFFPQGARVECFEVKEENGRVFARRRQPSPR</sequence>
<comment type="similarity">
    <text evidence="6">Belongs to the bacterial ring-hydroxylating dioxygenase ferredoxin component family.</text>
</comment>
<accession>A0A2W5TR77</accession>
<comment type="cofactor">
    <cofactor evidence="5">
        <name>[2Fe-2S] cluster</name>
        <dbReference type="ChEBI" id="CHEBI:190135"/>
    </cofactor>
</comment>
<dbReference type="InterPro" id="IPR017941">
    <property type="entry name" value="Rieske_2Fe-2S"/>
</dbReference>
<keyword evidence="3" id="KW-0408">Iron</keyword>
<dbReference type="Gene3D" id="2.102.10.10">
    <property type="entry name" value="Rieske [2Fe-2S] iron-sulphur domain"/>
    <property type="match status" value="1"/>
</dbReference>
<evidence type="ECO:0000256" key="3">
    <source>
        <dbReference type="ARBA" id="ARBA00023004"/>
    </source>
</evidence>
<proteinExistence type="inferred from homology"/>